<organism evidence="2 3">
    <name type="scientific">Dillenia turbinata</name>
    <dbReference type="NCBI Taxonomy" id="194707"/>
    <lineage>
        <taxon>Eukaryota</taxon>
        <taxon>Viridiplantae</taxon>
        <taxon>Streptophyta</taxon>
        <taxon>Embryophyta</taxon>
        <taxon>Tracheophyta</taxon>
        <taxon>Spermatophyta</taxon>
        <taxon>Magnoliopsida</taxon>
        <taxon>eudicotyledons</taxon>
        <taxon>Gunneridae</taxon>
        <taxon>Pentapetalae</taxon>
        <taxon>Dilleniales</taxon>
        <taxon>Dilleniaceae</taxon>
        <taxon>Dillenia</taxon>
    </lineage>
</organism>
<dbReference type="AlphaFoldDB" id="A0AAN8Z9D4"/>
<evidence type="ECO:0000256" key="1">
    <source>
        <dbReference type="SAM" id="MobiDB-lite"/>
    </source>
</evidence>
<accession>A0AAN8Z9D4</accession>
<reference evidence="2 3" key="1">
    <citation type="submission" date="2023-12" db="EMBL/GenBank/DDBJ databases">
        <title>A high-quality genome assembly for Dillenia turbinata (Dilleniales).</title>
        <authorList>
            <person name="Chanderbali A."/>
        </authorList>
    </citation>
    <scope>NUCLEOTIDE SEQUENCE [LARGE SCALE GENOMIC DNA]</scope>
    <source>
        <strain evidence="2">LSX21</strain>
        <tissue evidence="2">Leaf</tissue>
    </source>
</reference>
<feature type="region of interest" description="Disordered" evidence="1">
    <location>
        <begin position="58"/>
        <end position="100"/>
    </location>
</feature>
<sequence length="100" mass="11306">MYMAKINQGNIALKRNFFEDVKLKILMILCESPDPKELHKPIFTLEYGAKAKGIVHGAQTPVKDKARDESQVWRLSSDSEKSPGMLPDRISDLVPKPSHM</sequence>
<name>A0AAN8Z9D4_9MAGN</name>
<dbReference type="Proteomes" id="UP001370490">
    <property type="component" value="Unassembled WGS sequence"/>
</dbReference>
<evidence type="ECO:0000313" key="3">
    <source>
        <dbReference type="Proteomes" id="UP001370490"/>
    </source>
</evidence>
<feature type="compositionally biased region" description="Basic and acidic residues" evidence="1">
    <location>
        <begin position="62"/>
        <end position="81"/>
    </location>
</feature>
<gene>
    <name evidence="2" type="ORF">RJ641_003945</name>
</gene>
<keyword evidence="3" id="KW-1185">Reference proteome</keyword>
<protein>
    <submittedName>
        <fullName evidence="2">Uncharacterized protein</fullName>
    </submittedName>
</protein>
<comment type="caution">
    <text evidence="2">The sequence shown here is derived from an EMBL/GenBank/DDBJ whole genome shotgun (WGS) entry which is preliminary data.</text>
</comment>
<proteinExistence type="predicted"/>
<evidence type="ECO:0000313" key="2">
    <source>
        <dbReference type="EMBL" id="KAK6929851.1"/>
    </source>
</evidence>
<dbReference type="EMBL" id="JBAMMX010000012">
    <property type="protein sequence ID" value="KAK6929851.1"/>
    <property type="molecule type" value="Genomic_DNA"/>
</dbReference>